<dbReference type="FunFam" id="3.10.290.10:FF:000003">
    <property type="entry name" value="Pseudouridine synthase"/>
    <property type="match status" value="1"/>
</dbReference>
<dbReference type="CDD" id="cd02556">
    <property type="entry name" value="PseudoU_synth_RluB"/>
    <property type="match status" value="1"/>
</dbReference>
<dbReference type="InterPro" id="IPR042092">
    <property type="entry name" value="PsdUridine_s_RsuA/RluB/E/F_cat"/>
</dbReference>
<dbReference type="Gene3D" id="3.30.70.580">
    <property type="entry name" value="Pseudouridine synthase I, catalytic domain, N-terminal subdomain"/>
    <property type="match status" value="1"/>
</dbReference>
<dbReference type="PROSITE" id="PS01149">
    <property type="entry name" value="PSI_RSU"/>
    <property type="match status" value="1"/>
</dbReference>
<dbReference type="Gene3D" id="3.30.70.1560">
    <property type="entry name" value="Alpha-L RNA-binding motif"/>
    <property type="match status" value="1"/>
</dbReference>
<evidence type="ECO:0000256" key="2">
    <source>
        <dbReference type="ARBA" id="ARBA00022552"/>
    </source>
</evidence>
<dbReference type="InterPro" id="IPR002942">
    <property type="entry name" value="S4_RNA-bd"/>
</dbReference>
<dbReference type="InterPro" id="IPR036986">
    <property type="entry name" value="S4_RNA-bd_sf"/>
</dbReference>
<dbReference type="PANTHER" id="PTHR47683">
    <property type="entry name" value="PSEUDOURIDINE SYNTHASE FAMILY PROTEIN-RELATED"/>
    <property type="match status" value="1"/>
</dbReference>
<evidence type="ECO:0000313" key="11">
    <source>
        <dbReference type="EMBL" id="CEN55668.1"/>
    </source>
</evidence>
<feature type="region of interest" description="Disordered" evidence="9">
    <location>
        <begin position="279"/>
        <end position="410"/>
    </location>
</feature>
<keyword evidence="4 8" id="KW-0413">Isomerase</keyword>
<dbReference type="FunFam" id="3.30.70.1560:FF:000001">
    <property type="entry name" value="Pseudouridine synthase"/>
    <property type="match status" value="1"/>
</dbReference>
<evidence type="ECO:0000256" key="1">
    <source>
        <dbReference type="ARBA" id="ARBA00008348"/>
    </source>
</evidence>
<sequence length="410" mass="45775">MARPFKQQRDPQRTIKRPTTNFTPIAQDPDAPALPTQRLHKLLALAGLGSRRDMEALIASGRVTINGQVATQGAGVTENDIVRVDSRPVRLPFEPELPKVLIYHKPEGEIVSHDDPEGRASVFDKLPKVRGAKWIAIGRLDINTSGLLIFTTSGELANHFMHPRYGVEREYAVRIFGELTDEQLAQLRVGIELDDGPANFDIINPQGGEGSNHWYQVVLTEGRNREVRRLFEAFLAPVSRLMRVRFGPVNLPPRLKRGMMLELSPKEVVGLLEWAGLPTPSGPMRQLTTREKDKLGTAFTPKPKREARERIAAGERNKSERQSYYERNAPPSLAETLTGTQRKSRGTNAVDKKASERAATDKEKLDRADFARDKRNTRGKTSAPKKPAANRRIRQGTDLAVKKSAAKKAK</sequence>
<dbReference type="GO" id="GO:0003723">
    <property type="term" value="F:RNA binding"/>
    <property type="evidence" value="ECO:0007669"/>
    <property type="project" value="UniProtKB-KW"/>
</dbReference>
<feature type="region of interest" description="Disordered" evidence="9">
    <location>
        <begin position="1"/>
        <end position="31"/>
    </location>
</feature>
<organism evidence="11 12">
    <name type="scientific">Candidatus Methylopumilus turicensis</name>
    <dbReference type="NCBI Taxonomy" id="1581680"/>
    <lineage>
        <taxon>Bacteria</taxon>
        <taxon>Pseudomonadati</taxon>
        <taxon>Pseudomonadota</taxon>
        <taxon>Betaproteobacteria</taxon>
        <taxon>Nitrosomonadales</taxon>
        <taxon>Methylophilaceae</taxon>
        <taxon>Candidatus Methylopumilus</taxon>
    </lineage>
</organism>
<proteinExistence type="inferred from homology"/>
<dbReference type="GO" id="GO:0005829">
    <property type="term" value="C:cytosol"/>
    <property type="evidence" value="ECO:0007669"/>
    <property type="project" value="UniProtKB-ARBA"/>
</dbReference>
<comment type="catalytic activity">
    <reaction evidence="5">
        <text>uridine(2605) in 23S rRNA = pseudouridine(2605) in 23S rRNA</text>
        <dbReference type="Rhea" id="RHEA:42520"/>
        <dbReference type="Rhea" id="RHEA-COMP:10095"/>
        <dbReference type="Rhea" id="RHEA-COMP:10096"/>
        <dbReference type="ChEBI" id="CHEBI:65314"/>
        <dbReference type="ChEBI" id="CHEBI:65315"/>
        <dbReference type="EC" id="5.4.99.22"/>
    </reaction>
</comment>
<dbReference type="GO" id="GO:0160139">
    <property type="term" value="F:23S rRNA pseudouridine(2605) synthase activity"/>
    <property type="evidence" value="ECO:0007669"/>
    <property type="project" value="UniProtKB-EC"/>
</dbReference>
<evidence type="ECO:0000256" key="6">
    <source>
        <dbReference type="ARBA" id="ARBA00037383"/>
    </source>
</evidence>
<dbReference type="SMART" id="SM00363">
    <property type="entry name" value="S4"/>
    <property type="match status" value="1"/>
</dbReference>
<evidence type="ECO:0000313" key="12">
    <source>
        <dbReference type="Proteomes" id="UP000056322"/>
    </source>
</evidence>
<comment type="similarity">
    <text evidence="1 8">Belongs to the pseudouridine synthase RsuA family.</text>
</comment>
<dbReference type="SUPFAM" id="SSF55120">
    <property type="entry name" value="Pseudouridine synthase"/>
    <property type="match status" value="1"/>
</dbReference>
<dbReference type="KEGG" id="mbac:BN1209_0625"/>
<dbReference type="PANTHER" id="PTHR47683:SF3">
    <property type="entry name" value="RIBOSOMAL LARGE SUBUNIT PSEUDOURIDINE SYNTHASE B"/>
    <property type="match status" value="1"/>
</dbReference>
<evidence type="ECO:0000259" key="10">
    <source>
        <dbReference type="SMART" id="SM00363"/>
    </source>
</evidence>
<dbReference type="FunFam" id="3.30.70.580:FF:000009">
    <property type="entry name" value="Pseudouridine synthase"/>
    <property type="match status" value="1"/>
</dbReference>
<reference evidence="12" key="1">
    <citation type="submission" date="2014-12" db="EMBL/GenBank/DDBJ databases">
        <authorList>
            <person name="Salcher M.M."/>
        </authorList>
    </citation>
    <scope>NUCLEOTIDE SEQUENCE [LARGE SCALE GENOMIC DNA]</scope>
    <source>
        <strain evidence="12">MMS-10A-171</strain>
    </source>
</reference>
<dbReference type="HOGENOM" id="CLU_024979_1_1_4"/>
<dbReference type="Pfam" id="PF00849">
    <property type="entry name" value="PseudoU_synth_2"/>
    <property type="match status" value="1"/>
</dbReference>
<feature type="domain" description="RNA-binding S4" evidence="10">
    <location>
        <begin position="37"/>
        <end position="96"/>
    </location>
</feature>
<dbReference type="CDD" id="cd00165">
    <property type="entry name" value="S4"/>
    <property type="match status" value="1"/>
</dbReference>
<evidence type="ECO:0000256" key="3">
    <source>
        <dbReference type="ARBA" id="ARBA00022884"/>
    </source>
</evidence>
<dbReference type="InterPro" id="IPR050343">
    <property type="entry name" value="RsuA_PseudoU_synthase"/>
</dbReference>
<protein>
    <recommendedName>
        <fullName evidence="8">Pseudouridine synthase</fullName>
        <ecNumber evidence="8">5.4.99.-</ecNumber>
    </recommendedName>
</protein>
<dbReference type="EC" id="5.4.99.-" evidence="8"/>
<evidence type="ECO:0000256" key="8">
    <source>
        <dbReference type="RuleBase" id="RU003887"/>
    </source>
</evidence>
<dbReference type="RefSeq" id="WP_045750904.1">
    <property type="nucleotide sequence ID" value="NZ_LN794158.1"/>
</dbReference>
<dbReference type="OrthoDB" id="9807213at2"/>
<dbReference type="STRING" id="1581680.BN1209_0625"/>
<evidence type="ECO:0000256" key="5">
    <source>
        <dbReference type="ARBA" id="ARBA00036944"/>
    </source>
</evidence>
<dbReference type="AlphaFoldDB" id="A0A0B7IX75"/>
<dbReference type="PROSITE" id="PS50889">
    <property type="entry name" value="S4"/>
    <property type="match status" value="1"/>
</dbReference>
<dbReference type="NCBIfam" id="TIGR00093">
    <property type="entry name" value="pseudouridine synthase"/>
    <property type="match status" value="1"/>
</dbReference>
<accession>A0A0B7IX75</accession>
<dbReference type="EMBL" id="LN794158">
    <property type="protein sequence ID" value="CEN55668.1"/>
    <property type="molecule type" value="Genomic_DNA"/>
</dbReference>
<dbReference type="SUPFAM" id="SSF55174">
    <property type="entry name" value="Alpha-L RNA-binding motif"/>
    <property type="match status" value="1"/>
</dbReference>
<evidence type="ECO:0000256" key="9">
    <source>
        <dbReference type="SAM" id="MobiDB-lite"/>
    </source>
</evidence>
<dbReference type="InterPro" id="IPR000748">
    <property type="entry name" value="PsdUridine_synth_RsuA/RluB/E/F"/>
</dbReference>
<keyword evidence="3 7" id="KW-0694">RNA-binding</keyword>
<dbReference type="Proteomes" id="UP000056322">
    <property type="component" value="Chromosome 1"/>
</dbReference>
<evidence type="ECO:0000256" key="4">
    <source>
        <dbReference type="ARBA" id="ARBA00023235"/>
    </source>
</evidence>
<dbReference type="Pfam" id="PF01479">
    <property type="entry name" value="S4"/>
    <property type="match status" value="1"/>
</dbReference>
<dbReference type="InterPro" id="IPR006145">
    <property type="entry name" value="PsdUridine_synth_RsuA/RluA"/>
</dbReference>
<dbReference type="InterPro" id="IPR020103">
    <property type="entry name" value="PsdUridine_synth_cat_dom_sf"/>
</dbReference>
<dbReference type="GO" id="GO:0000455">
    <property type="term" value="P:enzyme-directed rRNA pseudouridine synthesis"/>
    <property type="evidence" value="ECO:0007669"/>
    <property type="project" value="UniProtKB-ARBA"/>
</dbReference>
<gene>
    <name evidence="11" type="primary">rluB</name>
    <name evidence="11" type="ORF">BN1209_0625</name>
</gene>
<name>A0A0B7IX75_9PROT</name>
<feature type="compositionally biased region" description="Basic and acidic residues" evidence="9">
    <location>
        <begin position="350"/>
        <end position="376"/>
    </location>
</feature>
<evidence type="ECO:0000256" key="7">
    <source>
        <dbReference type="PROSITE-ProRule" id="PRU00182"/>
    </source>
</evidence>
<dbReference type="Gene3D" id="3.10.290.10">
    <property type="entry name" value="RNA-binding S4 domain"/>
    <property type="match status" value="1"/>
</dbReference>
<feature type="compositionally biased region" description="Basic and acidic residues" evidence="9">
    <location>
        <begin position="303"/>
        <end position="324"/>
    </location>
</feature>
<dbReference type="InterPro" id="IPR020094">
    <property type="entry name" value="TruA/RsuA/RluB/E/F_N"/>
</dbReference>
<comment type="function">
    <text evidence="6">Responsible for synthesis of pseudouridine from uracil-2605 in 23S ribosomal RNA.</text>
</comment>
<keyword evidence="2" id="KW-0698">rRNA processing</keyword>
<dbReference type="InterPro" id="IPR018496">
    <property type="entry name" value="PsdUridine_synth_RsuA/RluB_CS"/>
</dbReference>
<keyword evidence="12" id="KW-1185">Reference proteome</keyword>